<evidence type="ECO:0000256" key="3">
    <source>
        <dbReference type="ARBA" id="ARBA00023082"/>
    </source>
</evidence>
<keyword evidence="8" id="KW-1185">Reference proteome</keyword>
<dbReference type="Pfam" id="PF08281">
    <property type="entry name" value="Sigma70_r4_2"/>
    <property type="match status" value="1"/>
</dbReference>
<evidence type="ECO:0000259" key="6">
    <source>
        <dbReference type="Pfam" id="PF08281"/>
    </source>
</evidence>
<dbReference type="InterPro" id="IPR013249">
    <property type="entry name" value="RNA_pol_sigma70_r4_t2"/>
</dbReference>
<dbReference type="Gene3D" id="1.10.1740.10">
    <property type="match status" value="1"/>
</dbReference>
<feature type="domain" description="RNA polymerase sigma-70 region 2" evidence="5">
    <location>
        <begin position="26"/>
        <end position="92"/>
    </location>
</feature>
<dbReference type="InterPro" id="IPR039425">
    <property type="entry name" value="RNA_pol_sigma-70-like"/>
</dbReference>
<evidence type="ECO:0000256" key="2">
    <source>
        <dbReference type="ARBA" id="ARBA00023015"/>
    </source>
</evidence>
<sequence length="203" mass="23595">MDLLTVSDTTLWTAIQQGDEQAFAHLYDRYFERLYEYGMRLHPNDDVVKDVIQELFIKLWTNKDNLSTSVDARPYLLVALRGTLYNRLRPRRNAVVVAFNQQEHDFLAHFSTEHAYIKKEQLQAQQQQLLQALNQLNARQKEILYLRYFEELDYEQIAVIMGISVKGAYKLVARALKNMRELLGLSTAILLAQLAALKTAIHP</sequence>
<evidence type="ECO:0000256" key="4">
    <source>
        <dbReference type="ARBA" id="ARBA00023163"/>
    </source>
</evidence>
<protein>
    <submittedName>
        <fullName evidence="7">Sigma-70 family RNA polymerase sigma factor</fullName>
    </submittedName>
</protein>
<dbReference type="GO" id="GO:0003677">
    <property type="term" value="F:DNA binding"/>
    <property type="evidence" value="ECO:0007669"/>
    <property type="project" value="InterPro"/>
</dbReference>
<dbReference type="EMBL" id="JABAIA010000001">
    <property type="protein sequence ID" value="NLR65451.1"/>
    <property type="molecule type" value="Genomic_DNA"/>
</dbReference>
<dbReference type="NCBIfam" id="TIGR02937">
    <property type="entry name" value="sigma70-ECF"/>
    <property type="match status" value="1"/>
</dbReference>
<dbReference type="Gene3D" id="1.10.10.10">
    <property type="entry name" value="Winged helix-like DNA-binding domain superfamily/Winged helix DNA-binding domain"/>
    <property type="match status" value="1"/>
</dbReference>
<comment type="caution">
    <text evidence="7">The sequence shown here is derived from an EMBL/GenBank/DDBJ whole genome shotgun (WGS) entry which is preliminary data.</text>
</comment>
<evidence type="ECO:0000256" key="1">
    <source>
        <dbReference type="ARBA" id="ARBA00010641"/>
    </source>
</evidence>
<dbReference type="SUPFAM" id="SSF88659">
    <property type="entry name" value="Sigma3 and sigma4 domains of RNA polymerase sigma factors"/>
    <property type="match status" value="1"/>
</dbReference>
<evidence type="ECO:0000259" key="5">
    <source>
        <dbReference type="Pfam" id="PF04542"/>
    </source>
</evidence>
<keyword evidence="2" id="KW-0805">Transcription regulation</keyword>
<dbReference type="PANTHER" id="PTHR43133">
    <property type="entry name" value="RNA POLYMERASE ECF-TYPE SIGMA FACTO"/>
    <property type="match status" value="1"/>
</dbReference>
<comment type="similarity">
    <text evidence="1">Belongs to the sigma-70 factor family. ECF subfamily.</text>
</comment>
<dbReference type="CDD" id="cd06171">
    <property type="entry name" value="Sigma70_r4"/>
    <property type="match status" value="1"/>
</dbReference>
<feature type="domain" description="RNA polymerase sigma factor 70 region 4 type 2" evidence="6">
    <location>
        <begin position="127"/>
        <end position="179"/>
    </location>
</feature>
<reference evidence="7 8" key="1">
    <citation type="submission" date="2020-04" db="EMBL/GenBank/DDBJ databases">
        <authorList>
            <person name="Yin C."/>
        </authorList>
    </citation>
    <scope>NUCLEOTIDE SEQUENCE [LARGE SCALE GENOMIC DNA]</scope>
    <source>
        <strain evidence="7 8">Ae27</strain>
    </source>
</reference>
<keyword evidence="3" id="KW-0731">Sigma factor</keyword>
<evidence type="ECO:0000313" key="7">
    <source>
        <dbReference type="EMBL" id="NLR65451.1"/>
    </source>
</evidence>
<gene>
    <name evidence="7" type="ORF">HGH92_14125</name>
</gene>
<accession>A0A847S1M1</accession>
<dbReference type="InterPro" id="IPR013324">
    <property type="entry name" value="RNA_pol_sigma_r3/r4-like"/>
</dbReference>
<dbReference type="InterPro" id="IPR014284">
    <property type="entry name" value="RNA_pol_sigma-70_dom"/>
</dbReference>
<dbReference type="PANTHER" id="PTHR43133:SF46">
    <property type="entry name" value="RNA POLYMERASE SIGMA-70 FACTOR ECF SUBFAMILY"/>
    <property type="match status" value="1"/>
</dbReference>
<dbReference type="Pfam" id="PF04542">
    <property type="entry name" value="Sigma70_r2"/>
    <property type="match status" value="1"/>
</dbReference>
<dbReference type="InterPro" id="IPR036388">
    <property type="entry name" value="WH-like_DNA-bd_sf"/>
</dbReference>
<proteinExistence type="inferred from homology"/>
<dbReference type="GO" id="GO:0016987">
    <property type="term" value="F:sigma factor activity"/>
    <property type="evidence" value="ECO:0007669"/>
    <property type="project" value="UniProtKB-KW"/>
</dbReference>
<dbReference type="Proteomes" id="UP000570474">
    <property type="component" value="Unassembled WGS sequence"/>
</dbReference>
<evidence type="ECO:0000313" key="8">
    <source>
        <dbReference type="Proteomes" id="UP000570474"/>
    </source>
</evidence>
<dbReference type="RefSeq" id="WP_168871333.1">
    <property type="nucleotide sequence ID" value="NZ_JABAIA010000001.1"/>
</dbReference>
<dbReference type="GO" id="GO:0006352">
    <property type="term" value="P:DNA-templated transcription initiation"/>
    <property type="evidence" value="ECO:0007669"/>
    <property type="project" value="InterPro"/>
</dbReference>
<dbReference type="SUPFAM" id="SSF88946">
    <property type="entry name" value="Sigma2 domain of RNA polymerase sigma factors"/>
    <property type="match status" value="1"/>
</dbReference>
<dbReference type="InterPro" id="IPR007627">
    <property type="entry name" value="RNA_pol_sigma70_r2"/>
</dbReference>
<keyword evidence="4" id="KW-0804">Transcription</keyword>
<organism evidence="7 8">
    <name type="scientific">Chitinophaga varians</name>
    <dbReference type="NCBI Taxonomy" id="2202339"/>
    <lineage>
        <taxon>Bacteria</taxon>
        <taxon>Pseudomonadati</taxon>
        <taxon>Bacteroidota</taxon>
        <taxon>Chitinophagia</taxon>
        <taxon>Chitinophagales</taxon>
        <taxon>Chitinophagaceae</taxon>
        <taxon>Chitinophaga</taxon>
    </lineage>
</organism>
<name>A0A847S1M1_9BACT</name>
<dbReference type="AlphaFoldDB" id="A0A847S1M1"/>
<dbReference type="InterPro" id="IPR013325">
    <property type="entry name" value="RNA_pol_sigma_r2"/>
</dbReference>